<dbReference type="GeneID" id="40312665"/>
<evidence type="ECO:0000313" key="3">
    <source>
        <dbReference type="EMBL" id="PFH33522.1"/>
    </source>
</evidence>
<dbReference type="Proteomes" id="UP000224006">
    <property type="component" value="Chromosome VII"/>
</dbReference>
<comment type="caution">
    <text evidence="3">The sequence shown here is derived from an EMBL/GenBank/DDBJ whole genome shotgun (WGS) entry which is preliminary data.</text>
</comment>
<gene>
    <name evidence="3" type="ORF">BESB_077390</name>
</gene>
<dbReference type="RefSeq" id="XP_029217531.1">
    <property type="nucleotide sequence ID" value="XM_029366100.1"/>
</dbReference>
<dbReference type="Pfam" id="PF00313">
    <property type="entry name" value="CSD"/>
    <property type="match status" value="1"/>
</dbReference>
<dbReference type="GO" id="GO:0003677">
    <property type="term" value="F:DNA binding"/>
    <property type="evidence" value="ECO:0007669"/>
    <property type="project" value="UniProtKB-KW"/>
</dbReference>
<dbReference type="PROSITE" id="PS00352">
    <property type="entry name" value="CSD_1"/>
    <property type="match status" value="1"/>
</dbReference>
<dbReference type="SMART" id="SM00357">
    <property type="entry name" value="CSP"/>
    <property type="match status" value="1"/>
</dbReference>
<evidence type="ECO:0000256" key="1">
    <source>
        <dbReference type="SAM" id="MobiDB-lite"/>
    </source>
</evidence>
<evidence type="ECO:0000259" key="2">
    <source>
        <dbReference type="PROSITE" id="PS51857"/>
    </source>
</evidence>
<dbReference type="EMBL" id="NWUJ01000008">
    <property type="protein sequence ID" value="PFH33522.1"/>
    <property type="molecule type" value="Genomic_DNA"/>
</dbReference>
<dbReference type="PANTHER" id="PTHR46565:SF20">
    <property type="entry name" value="COLD SHOCK DOMAIN-CONTAINING PROTEIN 4"/>
    <property type="match status" value="1"/>
</dbReference>
<evidence type="ECO:0000313" key="4">
    <source>
        <dbReference type="Proteomes" id="UP000224006"/>
    </source>
</evidence>
<organism evidence="3 4">
    <name type="scientific">Besnoitia besnoiti</name>
    <name type="common">Apicomplexan protozoan</name>
    <dbReference type="NCBI Taxonomy" id="94643"/>
    <lineage>
        <taxon>Eukaryota</taxon>
        <taxon>Sar</taxon>
        <taxon>Alveolata</taxon>
        <taxon>Apicomplexa</taxon>
        <taxon>Conoidasida</taxon>
        <taxon>Coccidia</taxon>
        <taxon>Eucoccidiorida</taxon>
        <taxon>Eimeriorina</taxon>
        <taxon>Sarcocystidae</taxon>
        <taxon>Besnoitia</taxon>
    </lineage>
</organism>
<dbReference type="STRING" id="94643.A0A2A9MDQ6"/>
<proteinExistence type="predicted"/>
<dbReference type="KEGG" id="bbes:BESB_077390"/>
<dbReference type="InterPro" id="IPR019844">
    <property type="entry name" value="CSD_CS"/>
</dbReference>
<reference evidence="3 4" key="1">
    <citation type="submission" date="2017-09" db="EMBL/GenBank/DDBJ databases">
        <title>Genome sequencing of Besnoitia besnoiti strain Bb-Ger1.</title>
        <authorList>
            <person name="Schares G."/>
            <person name="Venepally P."/>
            <person name="Lorenzi H.A."/>
        </authorList>
    </citation>
    <scope>NUCLEOTIDE SEQUENCE [LARGE SCALE GENOMIC DNA]</scope>
    <source>
        <strain evidence="3 4">Bb-Ger1</strain>
    </source>
</reference>
<dbReference type="OrthoDB" id="422005at2759"/>
<keyword evidence="3" id="KW-0238">DNA-binding</keyword>
<dbReference type="AlphaFoldDB" id="A0A2A9MDQ6"/>
<dbReference type="Gene3D" id="2.40.50.140">
    <property type="entry name" value="Nucleic acid-binding proteins"/>
    <property type="match status" value="1"/>
</dbReference>
<protein>
    <submittedName>
        <fullName evidence="3">Cold-shock DNA-binding domain-containing protein</fullName>
    </submittedName>
</protein>
<feature type="compositionally biased region" description="Gly residues" evidence="1">
    <location>
        <begin position="86"/>
        <end position="129"/>
    </location>
</feature>
<sequence>MSAAAVSKGVCKWFDSKKGYGFITADDGTDLFVHQSEIRAEGFRSLAEGEEVEFVVQTSSDGRQKAVNVTGPNGSAVQGESRRAPRGGGYGGGYSNNGYGGSNRGYGGGGGYGYGGSPGGYDNNGGHGGDYQESRAGGGSQDAYGRRAW</sequence>
<keyword evidence="4" id="KW-1185">Reference proteome</keyword>
<accession>A0A2A9MDQ6</accession>
<dbReference type="PANTHER" id="PTHR46565">
    <property type="entry name" value="COLD SHOCK DOMAIN PROTEIN 2"/>
    <property type="match status" value="1"/>
</dbReference>
<feature type="region of interest" description="Disordered" evidence="1">
    <location>
        <begin position="57"/>
        <end position="149"/>
    </location>
</feature>
<dbReference type="InterPro" id="IPR002059">
    <property type="entry name" value="CSP_DNA-bd"/>
</dbReference>
<dbReference type="InterPro" id="IPR012340">
    <property type="entry name" value="NA-bd_OB-fold"/>
</dbReference>
<feature type="domain" description="CSD" evidence="2">
    <location>
        <begin position="6"/>
        <end position="71"/>
    </location>
</feature>
<dbReference type="VEuPathDB" id="ToxoDB:BESB_077390"/>
<dbReference type="SUPFAM" id="SSF50249">
    <property type="entry name" value="Nucleic acid-binding proteins"/>
    <property type="match status" value="1"/>
</dbReference>
<name>A0A2A9MDQ6_BESBE</name>
<dbReference type="CDD" id="cd04458">
    <property type="entry name" value="CSP_CDS"/>
    <property type="match status" value="1"/>
</dbReference>
<dbReference type="PRINTS" id="PR00050">
    <property type="entry name" value="COLDSHOCK"/>
</dbReference>
<dbReference type="InterPro" id="IPR011129">
    <property type="entry name" value="CSD"/>
</dbReference>
<dbReference type="PROSITE" id="PS51857">
    <property type="entry name" value="CSD_2"/>
    <property type="match status" value="1"/>
</dbReference>